<comment type="caution">
    <text evidence="2">The sequence shown here is derived from an EMBL/GenBank/DDBJ whole genome shotgun (WGS) entry which is preliminary data.</text>
</comment>
<evidence type="ECO:0000313" key="2">
    <source>
        <dbReference type="EMBL" id="RAY16861.1"/>
    </source>
</evidence>
<dbReference type="Proteomes" id="UP000251891">
    <property type="component" value="Unassembled WGS sequence"/>
</dbReference>
<proteinExistence type="predicted"/>
<evidence type="ECO:0000256" key="1">
    <source>
        <dbReference type="SAM" id="Phobius"/>
    </source>
</evidence>
<gene>
    <name evidence="2" type="ORF">DPM19_01455</name>
</gene>
<sequence>MLFLLFGSFFGAFYFLLTPDADAGYALVAGVLGGLFFALVMGAFLRIARGRDRAVTGDLSRADAVEVARAGRTGELPAERDLDGPMLDLIKRRREQYRRSSVSGPLVLGAIALLHVGNALNTGVGWWWAGAALMVTLLVWTRVQAQRNLAKLDRLETAINSRPHDPAK</sequence>
<keyword evidence="1" id="KW-1133">Transmembrane helix</keyword>
<keyword evidence="1" id="KW-0472">Membrane</keyword>
<feature type="transmembrane region" description="Helical" evidence="1">
    <location>
        <begin position="101"/>
        <end position="120"/>
    </location>
</feature>
<dbReference type="EMBL" id="QLYX01000001">
    <property type="protein sequence ID" value="RAY16861.1"/>
    <property type="molecule type" value="Genomic_DNA"/>
</dbReference>
<keyword evidence="1" id="KW-0812">Transmembrane</keyword>
<protein>
    <submittedName>
        <fullName evidence="2">Uncharacterized protein</fullName>
    </submittedName>
</protein>
<feature type="transmembrane region" description="Helical" evidence="1">
    <location>
        <begin position="126"/>
        <end position="145"/>
    </location>
</feature>
<dbReference type="AlphaFoldDB" id="A0A365HCM9"/>
<accession>A0A365HCM9</accession>
<keyword evidence="3" id="KW-1185">Reference proteome</keyword>
<evidence type="ECO:0000313" key="3">
    <source>
        <dbReference type="Proteomes" id="UP000251891"/>
    </source>
</evidence>
<organism evidence="2 3">
    <name type="scientific">Actinomadura craniellae</name>
    <dbReference type="NCBI Taxonomy" id="2231787"/>
    <lineage>
        <taxon>Bacteria</taxon>
        <taxon>Bacillati</taxon>
        <taxon>Actinomycetota</taxon>
        <taxon>Actinomycetes</taxon>
        <taxon>Streptosporangiales</taxon>
        <taxon>Thermomonosporaceae</taxon>
        <taxon>Actinomadura</taxon>
    </lineage>
</organism>
<feature type="transmembrane region" description="Helical" evidence="1">
    <location>
        <begin position="25"/>
        <end position="45"/>
    </location>
</feature>
<name>A0A365HCM9_9ACTN</name>
<reference evidence="2 3" key="1">
    <citation type="submission" date="2018-06" db="EMBL/GenBank/DDBJ databases">
        <title>Actinomadura craniellae sp. nov. isolated from marine sponge Craniella sp.</title>
        <authorList>
            <person name="Li L."/>
            <person name="Xu Q.H."/>
            <person name="Lin H.W."/>
            <person name="Lu Y.H."/>
        </authorList>
    </citation>
    <scope>NUCLEOTIDE SEQUENCE [LARGE SCALE GENOMIC DNA]</scope>
    <source>
        <strain evidence="2 3">LHW63021</strain>
    </source>
</reference>